<sequence length="397" mass="39488">MGTTDSAAGRSPEGGRPRTGRRTRLIVGIVVAVAIVAVGATVAGLVLTGGSPSASAPATTSAAPTPTPTPTATATPTPTPTAAPVVAPVRVPLTCPAVLSSVTAQQLVGAPVVGSGSPRASNPLAYSDLRTGSLTCTWVVASATTPAGGIAPRAFAIIVPDVTDEDYFDVAGGVDFGASPPIPGFGDDSRELCQTGTEVPVCALIDHVANYGVQVGVVPASQTISDETVSATRALFGAVADAVVAAGPPGPLWQPQGANLVGASGCDGLLTTDQLVAITGDPAMRVFREYEGEFRIATFRSNRQVGGYGCGWSGGGASITAMVLPGGAGYISDSVAGGGSQWLRTSGYPGTAYVSDSGDHVAVLVDNAWFDVKVPVELAALLPQLAAQLVANVQAAG</sequence>
<accession>A0ABT2H2X3</accession>
<evidence type="ECO:0000256" key="2">
    <source>
        <dbReference type="SAM" id="Phobius"/>
    </source>
</evidence>
<evidence type="ECO:0008006" key="5">
    <source>
        <dbReference type="Google" id="ProtNLM"/>
    </source>
</evidence>
<dbReference type="EMBL" id="JANLCJ010000003">
    <property type="protein sequence ID" value="MCS5734246.1"/>
    <property type="molecule type" value="Genomic_DNA"/>
</dbReference>
<keyword evidence="2" id="KW-1133">Transmembrane helix</keyword>
<protein>
    <recommendedName>
        <fullName evidence="5">DUF3558 domain-containing protein</fullName>
    </recommendedName>
</protein>
<evidence type="ECO:0000313" key="3">
    <source>
        <dbReference type="EMBL" id="MCS5734246.1"/>
    </source>
</evidence>
<comment type="caution">
    <text evidence="3">The sequence shown here is derived from an EMBL/GenBank/DDBJ whole genome shotgun (WGS) entry which is preliminary data.</text>
</comment>
<evidence type="ECO:0000313" key="4">
    <source>
        <dbReference type="Proteomes" id="UP001165586"/>
    </source>
</evidence>
<feature type="region of interest" description="Disordered" evidence="1">
    <location>
        <begin position="1"/>
        <end position="20"/>
    </location>
</feature>
<feature type="region of interest" description="Disordered" evidence="1">
    <location>
        <begin position="51"/>
        <end position="81"/>
    </location>
</feature>
<name>A0ABT2H2X3_9MICO</name>
<evidence type="ECO:0000256" key="1">
    <source>
        <dbReference type="SAM" id="MobiDB-lite"/>
    </source>
</evidence>
<proteinExistence type="predicted"/>
<keyword evidence="4" id="KW-1185">Reference proteome</keyword>
<keyword evidence="2" id="KW-0472">Membrane</keyword>
<dbReference type="Proteomes" id="UP001165586">
    <property type="component" value="Unassembled WGS sequence"/>
</dbReference>
<gene>
    <name evidence="3" type="ORF">N1032_10910</name>
</gene>
<keyword evidence="2" id="KW-0812">Transmembrane</keyword>
<reference evidence="3" key="1">
    <citation type="submission" date="2022-08" db="EMBL/GenBank/DDBJ databases">
        <authorList>
            <person name="Deng Y."/>
            <person name="Han X.-F."/>
            <person name="Zhang Y.-Q."/>
        </authorList>
    </citation>
    <scope>NUCLEOTIDE SEQUENCE</scope>
    <source>
        <strain evidence="3">CPCC 203386</strain>
    </source>
</reference>
<feature type="transmembrane region" description="Helical" evidence="2">
    <location>
        <begin position="25"/>
        <end position="47"/>
    </location>
</feature>
<organism evidence="3 4">
    <name type="scientific">Herbiconiux daphne</name>
    <dbReference type="NCBI Taxonomy" id="2970914"/>
    <lineage>
        <taxon>Bacteria</taxon>
        <taxon>Bacillati</taxon>
        <taxon>Actinomycetota</taxon>
        <taxon>Actinomycetes</taxon>
        <taxon>Micrococcales</taxon>
        <taxon>Microbacteriaceae</taxon>
        <taxon>Herbiconiux</taxon>
    </lineage>
</organism>
<dbReference type="RefSeq" id="WP_259539086.1">
    <property type="nucleotide sequence ID" value="NZ_JANLCJ010000003.1"/>
</dbReference>